<name>A0A0G1YH22_9BACT</name>
<dbReference type="InterPro" id="IPR043993">
    <property type="entry name" value="T4SS_pilin"/>
</dbReference>
<keyword evidence="1" id="KW-0812">Transmembrane</keyword>
<keyword evidence="1" id="KW-1133">Transmembrane helix</keyword>
<dbReference type="STRING" id="1619044.UY92_C0004G0059"/>
<keyword evidence="2" id="KW-0732">Signal</keyword>
<dbReference type="Pfam" id="PF18895">
    <property type="entry name" value="T4SS_pilin"/>
    <property type="match status" value="1"/>
</dbReference>
<dbReference type="AlphaFoldDB" id="A0A0G1YH22"/>
<sequence>MTSRRLFQALSLGIMAWASLVQVTFADPPAPQPPCGIDPNDPLALDCAAASGLVATDPRLIAARIINVILGVLGTVATLLIFYAGFLWMTAAGNEDQVTKAKSIMFSAVVGLVIILSAFGISTFIVRYIYEASSGAGYGSGPVIP</sequence>
<feature type="chain" id="PRO_5002541117" evidence="2">
    <location>
        <begin position="27"/>
        <end position="145"/>
    </location>
</feature>
<evidence type="ECO:0000313" key="3">
    <source>
        <dbReference type="EMBL" id="KKW42723.1"/>
    </source>
</evidence>
<evidence type="ECO:0000313" key="4">
    <source>
        <dbReference type="Proteomes" id="UP000033870"/>
    </source>
</evidence>
<organism evidence="3 4">
    <name type="scientific">Candidatus Magasanikbacteria bacterium GW2011_GWA2_56_11</name>
    <dbReference type="NCBI Taxonomy" id="1619044"/>
    <lineage>
        <taxon>Bacteria</taxon>
        <taxon>Candidatus Magasanikiibacteriota</taxon>
    </lineage>
</organism>
<feature type="transmembrane region" description="Helical" evidence="1">
    <location>
        <begin position="65"/>
        <end position="92"/>
    </location>
</feature>
<accession>A0A0G1YH22</accession>
<feature type="signal peptide" evidence="2">
    <location>
        <begin position="1"/>
        <end position="26"/>
    </location>
</feature>
<protein>
    <submittedName>
        <fullName evidence="3">Uncharacterized protein</fullName>
    </submittedName>
</protein>
<gene>
    <name evidence="3" type="ORF">UY92_C0004G0059</name>
</gene>
<proteinExistence type="predicted"/>
<keyword evidence="1" id="KW-0472">Membrane</keyword>
<feature type="transmembrane region" description="Helical" evidence="1">
    <location>
        <begin position="104"/>
        <end position="130"/>
    </location>
</feature>
<comment type="caution">
    <text evidence="3">The sequence shown here is derived from an EMBL/GenBank/DDBJ whole genome shotgun (WGS) entry which is preliminary data.</text>
</comment>
<dbReference type="EMBL" id="LCRX01000004">
    <property type="protein sequence ID" value="KKW42723.1"/>
    <property type="molecule type" value="Genomic_DNA"/>
</dbReference>
<evidence type="ECO:0000256" key="2">
    <source>
        <dbReference type="SAM" id="SignalP"/>
    </source>
</evidence>
<reference evidence="3 4" key="1">
    <citation type="journal article" date="2015" name="Nature">
        <title>rRNA introns, odd ribosomes, and small enigmatic genomes across a large radiation of phyla.</title>
        <authorList>
            <person name="Brown C.T."/>
            <person name="Hug L.A."/>
            <person name="Thomas B.C."/>
            <person name="Sharon I."/>
            <person name="Castelle C.J."/>
            <person name="Singh A."/>
            <person name="Wilkins M.J."/>
            <person name="Williams K.H."/>
            <person name="Banfield J.F."/>
        </authorList>
    </citation>
    <scope>NUCLEOTIDE SEQUENCE [LARGE SCALE GENOMIC DNA]</scope>
</reference>
<evidence type="ECO:0000256" key="1">
    <source>
        <dbReference type="SAM" id="Phobius"/>
    </source>
</evidence>
<dbReference type="Proteomes" id="UP000033870">
    <property type="component" value="Unassembled WGS sequence"/>
</dbReference>